<gene>
    <name evidence="7" type="ORF">DCAR_0207060</name>
</gene>
<organism evidence="7 8">
    <name type="scientific">Daucus carota subsp. sativus</name>
    <name type="common">Carrot</name>
    <dbReference type="NCBI Taxonomy" id="79200"/>
    <lineage>
        <taxon>Eukaryota</taxon>
        <taxon>Viridiplantae</taxon>
        <taxon>Streptophyta</taxon>
        <taxon>Embryophyta</taxon>
        <taxon>Tracheophyta</taxon>
        <taxon>Spermatophyta</taxon>
        <taxon>Magnoliopsida</taxon>
        <taxon>eudicotyledons</taxon>
        <taxon>Gunneridae</taxon>
        <taxon>Pentapetalae</taxon>
        <taxon>asterids</taxon>
        <taxon>campanulids</taxon>
        <taxon>Apiales</taxon>
        <taxon>Apiaceae</taxon>
        <taxon>Apioideae</taxon>
        <taxon>Scandiceae</taxon>
        <taxon>Daucinae</taxon>
        <taxon>Daucus</taxon>
        <taxon>Daucus sect. Daucus</taxon>
    </lineage>
</organism>
<keyword evidence="2 4" id="KW-0863">Zinc-finger</keyword>
<feature type="region of interest" description="Disordered" evidence="5">
    <location>
        <begin position="595"/>
        <end position="616"/>
    </location>
</feature>
<keyword evidence="3" id="KW-0862">Zinc</keyword>
<feature type="region of interest" description="Disordered" evidence="5">
    <location>
        <begin position="227"/>
        <end position="333"/>
    </location>
</feature>
<dbReference type="EMBL" id="CP093344">
    <property type="protein sequence ID" value="WOG87828.1"/>
    <property type="molecule type" value="Genomic_DNA"/>
</dbReference>
<feature type="compositionally biased region" description="Polar residues" evidence="5">
    <location>
        <begin position="237"/>
        <end position="251"/>
    </location>
</feature>
<name>A0AAF0WGB8_DAUCS</name>
<evidence type="ECO:0000256" key="4">
    <source>
        <dbReference type="PROSITE-ProRule" id="PRU00288"/>
    </source>
</evidence>
<dbReference type="InterPro" id="IPR001164">
    <property type="entry name" value="ArfGAP_dom"/>
</dbReference>
<feature type="region of interest" description="Disordered" evidence="5">
    <location>
        <begin position="160"/>
        <end position="183"/>
    </location>
</feature>
<dbReference type="GO" id="GO:0005096">
    <property type="term" value="F:GTPase activator activity"/>
    <property type="evidence" value="ECO:0007669"/>
    <property type="project" value="InterPro"/>
</dbReference>
<keyword evidence="1" id="KW-0479">Metal-binding</keyword>
<dbReference type="PANTHER" id="PTHR46085">
    <property type="entry name" value="ARFGAP/RECO-RELATED"/>
    <property type="match status" value="1"/>
</dbReference>
<feature type="region of interest" description="Disordered" evidence="5">
    <location>
        <begin position="445"/>
        <end position="464"/>
    </location>
</feature>
<sequence length="692" mass="75394">MSRKREEERLERIIRDLLRLPENRRCINCNHLGPQYVCTTFLTFVCTTCSGVHREFNHRVKSVSMAKFKSEEVTALQAAGNERARQIYLKTWDPERNTHPDGSNIHKIRDFIRHVYVDRRYTGQRSFSMHAMAKSGQKGSFNERHLIERSGLGSREDFYERRYHERESPSGRSDRNYRDYINDSSNRNYIDGKDYKNCIEDRSPDSIYERYGTLRSRSAAHFEIVDNRNQNDRYGRRSQSFRTSRSDTSMSPEPHRIREEADNMAPETQSITGKAKLPVLRPLKDIMGKSPPTLKVSDPSKAIKAKDSNAAANDQKKSFSGSHGSADVKADDNKSANASGLIQYDNNSELPDTSTKAQTEFNSSVQSSIVQRTNNPPSINSVEFLLFELSGLAVGNASEKSSSNAATLAAPATLSTSPVASSTEPVVSSIVPTASVLPAGNATKISSSNTASSTAPGTLSTSPVALSTEPLASSIVPTASSTPGDASAEQSTQAVSKAAQATTSPRNESKSTGRKELPAELFTFSYPTYSAPADNWQFRPPYGVGHGMQYAPSPRVTAFPGTAKSWNPFDLGDDSRAVQGAMLSSIEYFPGAVPQTSPHSGLQPQPSPIQSGHTPELPSYRMNMSAGGYIGQLPNNMPIPRPRGIGNFGGNDDGNTALATLNPYQHSTGGYSSNLIPTASNSFSSTGGNPFA</sequence>
<feature type="compositionally biased region" description="Basic and acidic residues" evidence="5">
    <location>
        <begin position="507"/>
        <end position="516"/>
    </location>
</feature>
<evidence type="ECO:0000256" key="5">
    <source>
        <dbReference type="SAM" id="MobiDB-lite"/>
    </source>
</evidence>
<dbReference type="SMART" id="SM00105">
    <property type="entry name" value="ArfGap"/>
    <property type="match status" value="1"/>
</dbReference>
<dbReference type="InterPro" id="IPR037278">
    <property type="entry name" value="ARFGAP/RecO"/>
</dbReference>
<dbReference type="Proteomes" id="UP000077755">
    <property type="component" value="Chromosome 2"/>
</dbReference>
<reference evidence="7" key="1">
    <citation type="journal article" date="2016" name="Nat. Genet.">
        <title>A high-quality carrot genome assembly provides new insights into carotenoid accumulation and asterid genome evolution.</title>
        <authorList>
            <person name="Iorizzo M."/>
            <person name="Ellison S."/>
            <person name="Senalik D."/>
            <person name="Zeng P."/>
            <person name="Satapoomin P."/>
            <person name="Huang J."/>
            <person name="Bowman M."/>
            <person name="Iovene M."/>
            <person name="Sanseverino W."/>
            <person name="Cavagnaro P."/>
            <person name="Yildiz M."/>
            <person name="Macko-Podgorni A."/>
            <person name="Moranska E."/>
            <person name="Grzebelus E."/>
            <person name="Grzebelus D."/>
            <person name="Ashrafi H."/>
            <person name="Zheng Z."/>
            <person name="Cheng S."/>
            <person name="Spooner D."/>
            <person name="Van Deynze A."/>
            <person name="Simon P."/>
        </authorList>
    </citation>
    <scope>NUCLEOTIDE SEQUENCE</scope>
    <source>
        <tissue evidence="7">Leaf</tissue>
    </source>
</reference>
<dbReference type="FunFam" id="1.10.220.150:FF:000005">
    <property type="entry name" value="Arf-GAP domain and FG repeat-containing protein 1"/>
    <property type="match status" value="1"/>
</dbReference>
<evidence type="ECO:0000313" key="7">
    <source>
        <dbReference type="EMBL" id="WOG87828.1"/>
    </source>
</evidence>
<feature type="compositionally biased region" description="Basic and acidic residues" evidence="5">
    <location>
        <begin position="160"/>
        <end position="181"/>
    </location>
</feature>
<dbReference type="Gene3D" id="1.10.220.150">
    <property type="entry name" value="Arf GTPase activating protein"/>
    <property type="match status" value="1"/>
</dbReference>
<evidence type="ECO:0000256" key="3">
    <source>
        <dbReference type="ARBA" id="ARBA00022833"/>
    </source>
</evidence>
<dbReference type="InterPro" id="IPR044820">
    <property type="entry name" value="AGD14-like"/>
</dbReference>
<dbReference type="SUPFAM" id="SSF57863">
    <property type="entry name" value="ArfGap/RecO-like zinc finger"/>
    <property type="match status" value="1"/>
</dbReference>
<evidence type="ECO:0000259" key="6">
    <source>
        <dbReference type="PROSITE" id="PS50115"/>
    </source>
</evidence>
<dbReference type="InterPro" id="IPR038508">
    <property type="entry name" value="ArfGAP_dom_sf"/>
</dbReference>
<dbReference type="CDD" id="cd08838">
    <property type="entry name" value="ArfGap_AGFG"/>
    <property type="match status" value="1"/>
</dbReference>
<dbReference type="Pfam" id="PF01412">
    <property type="entry name" value="ArfGap"/>
    <property type="match status" value="1"/>
</dbReference>
<evidence type="ECO:0000256" key="1">
    <source>
        <dbReference type="ARBA" id="ARBA00022723"/>
    </source>
</evidence>
<dbReference type="AlphaFoldDB" id="A0AAF0WGB8"/>
<feature type="region of interest" description="Disordered" evidence="5">
    <location>
        <begin position="475"/>
        <end position="516"/>
    </location>
</feature>
<evidence type="ECO:0000313" key="8">
    <source>
        <dbReference type="Proteomes" id="UP000077755"/>
    </source>
</evidence>
<proteinExistence type="predicted"/>
<dbReference type="GO" id="GO:0008270">
    <property type="term" value="F:zinc ion binding"/>
    <property type="evidence" value="ECO:0007669"/>
    <property type="project" value="UniProtKB-KW"/>
</dbReference>
<keyword evidence="8" id="KW-1185">Reference proteome</keyword>
<feature type="compositionally biased region" description="Polar residues" evidence="5">
    <location>
        <begin position="475"/>
        <end position="506"/>
    </location>
</feature>
<dbReference type="PRINTS" id="PR00405">
    <property type="entry name" value="REVINTRACTNG"/>
</dbReference>
<dbReference type="PROSITE" id="PS50115">
    <property type="entry name" value="ARFGAP"/>
    <property type="match status" value="1"/>
</dbReference>
<feature type="domain" description="Arf-GAP" evidence="6">
    <location>
        <begin position="11"/>
        <end position="129"/>
    </location>
</feature>
<dbReference type="PANTHER" id="PTHR46085:SF16">
    <property type="entry name" value="ARFGAP_RECO-LIKE ZINC FINGER DOMAIN-CONTAINING PROTEIN"/>
    <property type="match status" value="1"/>
</dbReference>
<evidence type="ECO:0000256" key="2">
    <source>
        <dbReference type="ARBA" id="ARBA00022771"/>
    </source>
</evidence>
<feature type="compositionally biased region" description="Polar residues" evidence="5">
    <location>
        <begin position="595"/>
        <end position="613"/>
    </location>
</feature>
<reference evidence="7" key="2">
    <citation type="submission" date="2022-03" db="EMBL/GenBank/DDBJ databases">
        <title>Draft title - Genomic analysis of global carrot germplasm unveils the trajectory of domestication and the origin of high carotenoid orange carrot.</title>
        <authorList>
            <person name="Iorizzo M."/>
            <person name="Ellison S."/>
            <person name="Senalik D."/>
            <person name="Macko-Podgorni A."/>
            <person name="Grzebelus D."/>
            <person name="Bostan H."/>
            <person name="Rolling W."/>
            <person name="Curaba J."/>
            <person name="Simon P."/>
        </authorList>
    </citation>
    <scope>NUCLEOTIDE SEQUENCE</scope>
    <source>
        <tissue evidence="7">Leaf</tissue>
    </source>
</reference>
<protein>
    <recommendedName>
        <fullName evidence="6">Arf-GAP domain-containing protein</fullName>
    </recommendedName>
</protein>
<accession>A0AAF0WGB8</accession>